<keyword evidence="3 6" id="KW-0812">Transmembrane</keyword>
<feature type="transmembrane region" description="Helical" evidence="6">
    <location>
        <begin position="200"/>
        <end position="221"/>
    </location>
</feature>
<dbReference type="SUPFAM" id="SSF103481">
    <property type="entry name" value="Multidrug resistance efflux transporter EmrE"/>
    <property type="match status" value="2"/>
</dbReference>
<keyword evidence="4 6" id="KW-1133">Transmembrane helix</keyword>
<comment type="caution">
    <text evidence="8">The sequence shown here is derived from an EMBL/GenBank/DDBJ whole genome shotgun (WGS) entry which is preliminary data.</text>
</comment>
<feature type="domain" description="EamA" evidence="7">
    <location>
        <begin position="4"/>
        <end position="90"/>
    </location>
</feature>
<protein>
    <submittedName>
        <fullName evidence="8">EamA family transporter</fullName>
    </submittedName>
</protein>
<name>A0ABP9G197_9SPHI</name>
<accession>A0ABP9G197</accession>
<keyword evidence="5 6" id="KW-0472">Membrane</keyword>
<reference evidence="9" key="1">
    <citation type="journal article" date="2019" name="Int. J. Syst. Evol. Microbiol.">
        <title>The Global Catalogue of Microorganisms (GCM) 10K type strain sequencing project: providing services to taxonomists for standard genome sequencing and annotation.</title>
        <authorList>
            <consortium name="The Broad Institute Genomics Platform"/>
            <consortium name="The Broad Institute Genome Sequencing Center for Infectious Disease"/>
            <person name="Wu L."/>
            <person name="Ma J."/>
        </authorList>
    </citation>
    <scope>NUCLEOTIDE SEQUENCE [LARGE SCALE GENOMIC DNA]</scope>
    <source>
        <strain evidence="9">JCM 18283</strain>
    </source>
</reference>
<dbReference type="PANTHER" id="PTHR32322">
    <property type="entry name" value="INNER MEMBRANE TRANSPORTER"/>
    <property type="match status" value="1"/>
</dbReference>
<sequence>MAYQLLRGERPFSIIDWLKNAVSGILILSFGTGLLAWGEQYISSTEGCIIQAAAPFIFIAADRPQWKTHFSNKKIIAGLVIGFIGLVLFLSGGLLASGAVSHAKLIGSAMVIVSLFFWVGGSLFTKKQPAAYSIATNTAQQLICAGIFSLLLATGNGEFKSFKAFRVPDQAWYGLGYLILFGSLMAYFSYQYLLSVERPVIVSTHTYINPLVAVFAGWLLAGEKITALQVAGLIITLAGVFITNMDKYKSKKKSPKSVVVNIKGRKHSLRLITSETNR</sequence>
<evidence type="ECO:0000256" key="4">
    <source>
        <dbReference type="ARBA" id="ARBA00022989"/>
    </source>
</evidence>
<evidence type="ECO:0000259" key="7">
    <source>
        <dbReference type="Pfam" id="PF00892"/>
    </source>
</evidence>
<evidence type="ECO:0000256" key="6">
    <source>
        <dbReference type="SAM" id="Phobius"/>
    </source>
</evidence>
<evidence type="ECO:0000256" key="2">
    <source>
        <dbReference type="ARBA" id="ARBA00007362"/>
    </source>
</evidence>
<organism evidence="8 9">
    <name type="scientific">Mucilaginibacter defluvii</name>
    <dbReference type="NCBI Taxonomy" id="1196019"/>
    <lineage>
        <taxon>Bacteria</taxon>
        <taxon>Pseudomonadati</taxon>
        <taxon>Bacteroidota</taxon>
        <taxon>Sphingobacteriia</taxon>
        <taxon>Sphingobacteriales</taxon>
        <taxon>Sphingobacteriaceae</taxon>
        <taxon>Mucilaginibacter</taxon>
    </lineage>
</organism>
<evidence type="ECO:0000313" key="9">
    <source>
        <dbReference type="Proteomes" id="UP001501436"/>
    </source>
</evidence>
<gene>
    <name evidence="8" type="ORF">GCM10023313_32160</name>
</gene>
<keyword evidence="9" id="KW-1185">Reference proteome</keyword>
<evidence type="ECO:0000256" key="5">
    <source>
        <dbReference type="ARBA" id="ARBA00023136"/>
    </source>
</evidence>
<dbReference type="InterPro" id="IPR037185">
    <property type="entry name" value="EmrE-like"/>
</dbReference>
<feature type="transmembrane region" description="Helical" evidence="6">
    <location>
        <begin position="171"/>
        <end position="188"/>
    </location>
</feature>
<feature type="domain" description="EamA" evidence="7">
    <location>
        <begin position="106"/>
        <end position="244"/>
    </location>
</feature>
<feature type="transmembrane region" description="Helical" evidence="6">
    <location>
        <begin position="131"/>
        <end position="151"/>
    </location>
</feature>
<dbReference type="EMBL" id="BAABJI010000002">
    <property type="protein sequence ID" value="GAA4925248.1"/>
    <property type="molecule type" value="Genomic_DNA"/>
</dbReference>
<dbReference type="Pfam" id="PF00892">
    <property type="entry name" value="EamA"/>
    <property type="match status" value="2"/>
</dbReference>
<comment type="similarity">
    <text evidence="2">Belongs to the EamA transporter family.</text>
</comment>
<dbReference type="Proteomes" id="UP001501436">
    <property type="component" value="Unassembled WGS sequence"/>
</dbReference>
<dbReference type="InterPro" id="IPR000620">
    <property type="entry name" value="EamA_dom"/>
</dbReference>
<feature type="transmembrane region" description="Helical" evidence="6">
    <location>
        <begin position="105"/>
        <end position="124"/>
    </location>
</feature>
<evidence type="ECO:0000256" key="3">
    <source>
        <dbReference type="ARBA" id="ARBA00022692"/>
    </source>
</evidence>
<evidence type="ECO:0000313" key="8">
    <source>
        <dbReference type="EMBL" id="GAA4925248.1"/>
    </source>
</evidence>
<evidence type="ECO:0000256" key="1">
    <source>
        <dbReference type="ARBA" id="ARBA00004141"/>
    </source>
</evidence>
<proteinExistence type="inferred from homology"/>
<dbReference type="PANTHER" id="PTHR32322:SF2">
    <property type="entry name" value="EAMA DOMAIN-CONTAINING PROTEIN"/>
    <property type="match status" value="1"/>
</dbReference>
<dbReference type="InterPro" id="IPR050638">
    <property type="entry name" value="AA-Vitamin_Transporters"/>
</dbReference>
<feature type="transmembrane region" description="Helical" evidence="6">
    <location>
        <begin position="44"/>
        <end position="63"/>
    </location>
</feature>
<feature type="transmembrane region" description="Helical" evidence="6">
    <location>
        <begin position="21"/>
        <end position="38"/>
    </location>
</feature>
<feature type="transmembrane region" description="Helical" evidence="6">
    <location>
        <begin position="75"/>
        <end position="99"/>
    </location>
</feature>
<feature type="transmembrane region" description="Helical" evidence="6">
    <location>
        <begin position="227"/>
        <end position="245"/>
    </location>
</feature>
<comment type="subcellular location">
    <subcellularLocation>
        <location evidence="1">Membrane</location>
        <topology evidence="1">Multi-pass membrane protein</topology>
    </subcellularLocation>
</comment>